<dbReference type="EMBL" id="LNQE01001402">
    <property type="protein sequence ID" value="KUG18105.1"/>
    <property type="molecule type" value="Genomic_DNA"/>
</dbReference>
<reference evidence="1" key="1">
    <citation type="journal article" date="2015" name="Proc. Natl. Acad. Sci. U.S.A.">
        <title>Networks of energetic and metabolic interactions define dynamics in microbial communities.</title>
        <authorList>
            <person name="Embree M."/>
            <person name="Liu J.K."/>
            <person name="Al-Bassam M.M."/>
            <person name="Zengler K."/>
        </authorList>
    </citation>
    <scope>NUCLEOTIDE SEQUENCE</scope>
</reference>
<dbReference type="InterPro" id="IPR007497">
    <property type="entry name" value="SIMPL/DUF541"/>
</dbReference>
<proteinExistence type="predicted"/>
<evidence type="ECO:0000313" key="1">
    <source>
        <dbReference type="EMBL" id="KUG18105.1"/>
    </source>
</evidence>
<name>A0A0W8FB53_9ZZZZ</name>
<dbReference type="GO" id="GO:0006974">
    <property type="term" value="P:DNA damage response"/>
    <property type="evidence" value="ECO:0007669"/>
    <property type="project" value="TreeGrafter"/>
</dbReference>
<protein>
    <recommendedName>
        <fullName evidence="2">Outer membrane protein</fullName>
    </recommendedName>
</protein>
<sequence>MKKICSVLMGMLLLSLVIPAMAADNGTDVSKLRVDGEGKVKAAPDMATIVLGVETRSTSAAEAAEENAILMNQTINALLDAGINESQMQTSRFSLTTMPQDEPRGADATQEPPTFLATNQVTVRLENTADVGWVLDAAVSAGSNSIQEVKFDLKDPTPQNDEAMTIAIKDAQRKAQVAASAAGLELGKILEITVGYGYVMEASRSYSYAMDATPIQPGEMEVTASVNLVYEIS</sequence>
<dbReference type="InterPro" id="IPR052022">
    <property type="entry name" value="26kDa_periplasmic_antigen"/>
</dbReference>
<dbReference type="Gene3D" id="3.30.70.2970">
    <property type="entry name" value="Protein of unknown function (DUF541), domain 2"/>
    <property type="match status" value="1"/>
</dbReference>
<dbReference type="PANTHER" id="PTHR34387:SF1">
    <property type="entry name" value="PERIPLASMIC IMMUNOGENIC PROTEIN"/>
    <property type="match status" value="1"/>
</dbReference>
<dbReference type="PANTHER" id="PTHR34387">
    <property type="entry name" value="SLR1258 PROTEIN"/>
    <property type="match status" value="1"/>
</dbReference>
<organism evidence="1">
    <name type="scientific">hydrocarbon metagenome</name>
    <dbReference type="NCBI Taxonomy" id="938273"/>
    <lineage>
        <taxon>unclassified sequences</taxon>
        <taxon>metagenomes</taxon>
        <taxon>ecological metagenomes</taxon>
    </lineage>
</organism>
<gene>
    <name evidence="1" type="ORF">ASZ90_012181</name>
</gene>
<dbReference type="Pfam" id="PF04402">
    <property type="entry name" value="SIMPL"/>
    <property type="match status" value="1"/>
</dbReference>
<dbReference type="AlphaFoldDB" id="A0A0W8FB53"/>
<dbReference type="Gene3D" id="3.30.110.170">
    <property type="entry name" value="Protein of unknown function (DUF541), domain 1"/>
    <property type="match status" value="1"/>
</dbReference>
<comment type="caution">
    <text evidence="1">The sequence shown here is derived from an EMBL/GenBank/DDBJ whole genome shotgun (WGS) entry which is preliminary data.</text>
</comment>
<evidence type="ECO:0008006" key="2">
    <source>
        <dbReference type="Google" id="ProtNLM"/>
    </source>
</evidence>
<accession>A0A0W8FB53</accession>